<dbReference type="GO" id="GO:0006508">
    <property type="term" value="P:proteolysis"/>
    <property type="evidence" value="ECO:0007669"/>
    <property type="project" value="InterPro"/>
</dbReference>
<feature type="domain" description="Peptidase S9 prolyl oligopeptidase catalytic" evidence="5">
    <location>
        <begin position="140"/>
        <end position="350"/>
    </location>
</feature>
<dbReference type="AlphaFoldDB" id="A0A1H2LII3"/>
<keyword evidence="7" id="KW-1185">Reference proteome</keyword>
<dbReference type="PANTHER" id="PTHR22946">
    <property type="entry name" value="DIENELACTONE HYDROLASE DOMAIN-CONTAINING PROTEIN-RELATED"/>
    <property type="match status" value="1"/>
</dbReference>
<dbReference type="InterPro" id="IPR001375">
    <property type="entry name" value="Peptidase_S9_cat"/>
</dbReference>
<dbReference type="STRING" id="419479.SAMN04488563_6133"/>
<dbReference type="GO" id="GO:0052689">
    <property type="term" value="F:carboxylic ester hydrolase activity"/>
    <property type="evidence" value="ECO:0007669"/>
    <property type="project" value="UniProtKB-ARBA"/>
</dbReference>
<dbReference type="InterPro" id="IPR029058">
    <property type="entry name" value="AB_hydrolase_fold"/>
</dbReference>
<evidence type="ECO:0000256" key="1">
    <source>
        <dbReference type="ARBA" id="ARBA00008645"/>
    </source>
</evidence>
<dbReference type="EMBL" id="LT629791">
    <property type="protein sequence ID" value="SDU80206.1"/>
    <property type="molecule type" value="Genomic_DNA"/>
</dbReference>
<evidence type="ECO:0000313" key="6">
    <source>
        <dbReference type="EMBL" id="SDU80206.1"/>
    </source>
</evidence>
<feature type="region of interest" description="Disordered" evidence="3">
    <location>
        <begin position="23"/>
        <end position="72"/>
    </location>
</feature>
<dbReference type="PANTHER" id="PTHR22946:SF9">
    <property type="entry name" value="POLYKETIDE TRANSFERASE AF380"/>
    <property type="match status" value="1"/>
</dbReference>
<sequence>MVDVTRFRAAVVAAVLLLSGCSGDDEPSGAPAPSPPSPPASVTPTPSATPSPTPTPTPTPPHPVSLPALMQQPYDGGDLALGEVLETGDGYTRYAVTYGGAGLTVSGILNLPDGAGPFPVLVLAHGYIDPDVYTTGRGLRREQDYLARQGYAVLHTDYRNHAGSDDDPANEVRLRLGYTEDVVNAVLAVRNSGIPQLDGERVGLLGRSMGGGVALNTLVVQPGLVDAAVIYASVSSNTVQNFDQWTRGQPGAEDLTAEIVAAYGAPEANPAFWRDVSPVTFFDRVTEPVLIHHGTADDTCPPQWAHDTDAALRAAGKDVTLQLYEGEPHAFEAGWQLSIERTAAFFAQHLAS</sequence>
<evidence type="ECO:0000256" key="3">
    <source>
        <dbReference type="SAM" id="MobiDB-lite"/>
    </source>
</evidence>
<keyword evidence="4" id="KW-0732">Signal</keyword>
<reference evidence="7" key="1">
    <citation type="submission" date="2016-10" db="EMBL/GenBank/DDBJ databases">
        <authorList>
            <person name="Varghese N."/>
            <person name="Submissions S."/>
        </authorList>
    </citation>
    <scope>NUCLEOTIDE SEQUENCE [LARGE SCALE GENOMIC DNA]</scope>
    <source>
        <strain evidence="7">DSM 45079</strain>
    </source>
</reference>
<dbReference type="Gene3D" id="3.40.50.1820">
    <property type="entry name" value="alpha/beta hydrolase"/>
    <property type="match status" value="1"/>
</dbReference>
<evidence type="ECO:0000259" key="5">
    <source>
        <dbReference type="Pfam" id="PF00326"/>
    </source>
</evidence>
<protein>
    <submittedName>
        <fullName evidence="6">Prolyl oligopeptidase family protein</fullName>
    </submittedName>
</protein>
<evidence type="ECO:0000256" key="2">
    <source>
        <dbReference type="ARBA" id="ARBA00022801"/>
    </source>
</evidence>
<evidence type="ECO:0000256" key="4">
    <source>
        <dbReference type="SAM" id="SignalP"/>
    </source>
</evidence>
<comment type="similarity">
    <text evidence="1">Belongs to the AB hydrolase superfamily.</text>
</comment>
<feature type="compositionally biased region" description="Pro residues" evidence="3">
    <location>
        <begin position="30"/>
        <end position="64"/>
    </location>
</feature>
<dbReference type="Pfam" id="PF00326">
    <property type="entry name" value="Peptidase_S9"/>
    <property type="match status" value="1"/>
</dbReference>
<name>A0A1H2LII3_9ACTN</name>
<keyword evidence="2" id="KW-0378">Hydrolase</keyword>
<accession>A0A1H2LII3</accession>
<dbReference type="InterPro" id="IPR050261">
    <property type="entry name" value="FrsA_esterase"/>
</dbReference>
<dbReference type="PROSITE" id="PS51257">
    <property type="entry name" value="PROKAR_LIPOPROTEIN"/>
    <property type="match status" value="1"/>
</dbReference>
<dbReference type="Proteomes" id="UP000182977">
    <property type="component" value="Chromosome I"/>
</dbReference>
<feature type="chain" id="PRO_5038705462" evidence="4">
    <location>
        <begin position="25"/>
        <end position="352"/>
    </location>
</feature>
<organism evidence="6 7">
    <name type="scientific">Jiangella alkaliphila</name>
    <dbReference type="NCBI Taxonomy" id="419479"/>
    <lineage>
        <taxon>Bacteria</taxon>
        <taxon>Bacillati</taxon>
        <taxon>Actinomycetota</taxon>
        <taxon>Actinomycetes</taxon>
        <taxon>Jiangellales</taxon>
        <taxon>Jiangellaceae</taxon>
        <taxon>Jiangella</taxon>
    </lineage>
</organism>
<dbReference type="GO" id="GO:0008236">
    <property type="term" value="F:serine-type peptidase activity"/>
    <property type="evidence" value="ECO:0007669"/>
    <property type="project" value="InterPro"/>
</dbReference>
<evidence type="ECO:0000313" key="7">
    <source>
        <dbReference type="Proteomes" id="UP000182977"/>
    </source>
</evidence>
<gene>
    <name evidence="6" type="ORF">SAMN04488563_6133</name>
</gene>
<feature type="signal peptide" evidence="4">
    <location>
        <begin position="1"/>
        <end position="24"/>
    </location>
</feature>
<proteinExistence type="inferred from homology"/>
<dbReference type="SUPFAM" id="SSF53474">
    <property type="entry name" value="alpha/beta-Hydrolases"/>
    <property type="match status" value="1"/>
</dbReference>